<organism evidence="1 2">
    <name type="scientific">Phlebia brevispora</name>
    <dbReference type="NCBI Taxonomy" id="194682"/>
    <lineage>
        <taxon>Eukaryota</taxon>
        <taxon>Fungi</taxon>
        <taxon>Dikarya</taxon>
        <taxon>Basidiomycota</taxon>
        <taxon>Agaricomycotina</taxon>
        <taxon>Agaricomycetes</taxon>
        <taxon>Polyporales</taxon>
        <taxon>Meruliaceae</taxon>
        <taxon>Phlebia</taxon>
    </lineage>
</organism>
<accession>A0ACC1SIC3</accession>
<dbReference type="EMBL" id="JANHOG010001262">
    <property type="protein sequence ID" value="KAJ3540212.1"/>
    <property type="molecule type" value="Genomic_DNA"/>
</dbReference>
<reference evidence="1" key="1">
    <citation type="submission" date="2022-07" db="EMBL/GenBank/DDBJ databases">
        <title>Genome Sequence of Phlebia brevispora.</title>
        <authorList>
            <person name="Buettner E."/>
        </authorList>
    </citation>
    <scope>NUCLEOTIDE SEQUENCE</scope>
    <source>
        <strain evidence="1">MPL23</strain>
    </source>
</reference>
<keyword evidence="2" id="KW-1185">Reference proteome</keyword>
<evidence type="ECO:0000313" key="2">
    <source>
        <dbReference type="Proteomes" id="UP001148662"/>
    </source>
</evidence>
<sequence>MFRYVYLTILALSHLAIQQPQVRVNSTTITGRSFLILDSLEQQFFGGIPYADARRFQPPVPRILNMSSLDATNHGPSCPQTGTGGTSEACLTLDIQRPVPIPNTGLTALPVMVWIYGGNFLNGQSFAYNASGLMVTSVARGAPTIFVAINYRTGPFGFPQGAEAEQRGVLNLGLRDMRAALTWVHYNIGAFGGDPKKVTVIGQSAGAVSIALLYLNSGLENLVQGAIFESGSHSTIPMYNATVREAAWQAFASATPGCANVASNNTFSCLQAASLNTLISSLDMTLGIGSQQFPFPPVIDGSGGLVPDLPSSLLSQGKFSNVPFVAGTVQDEGTLFVQTNITATSDDDLVSSLATREVPFTDDPPSSFSQAAQTLVKLYPDDPSAGSPFGSGNNTFGFNPEYKRYAAIIGDFEYQALRRAWNQNASSAGVKNYAYMFAVPDARNANQPWLGISHASDIAYILGNVILDTTTTPSAKLASVMIMNYFLSFALNQDPNDGRGIISRPQWIPYNSTNSVIMQMGGTFNMTSDNYRLISGSECAVPFNPLSQVLKHTEGDRSVQQDRVAGPSSSRQLQHLPSTSASPAGEQDLALARHFFDGNGTRSSPLPPMSMPPLPMPEMANFGQLPRGAPLDLNQAWNSSRDMQPQMKTHDTRSQSGWASEFRSQPQLSPGPSTAQSNAYQGQNFFQGQYMTSNMYGGTPMGMYSGMAFNAPIQTTDKGKGKSREIDFEAAFAQMAESLEAQAKSSAQIEELDDTADLAAAMARADVSSEEAQGTASTGEQHSLTPDFKSVWDQLQGSSAPPSKEDMARWEAEYNQLMSSTRDDEFDYGDMLQSGWSDATAHDPAVQFDDEGLPILGDYTFEPENKYMDPSTSSSSFLKDAKALLEQGGSLTEVALMLEAAIQKNDFGEGGYEAWLLLGDVRSMDEREEQGMRALMEGVKRAEGAGAAGQGMLSLAISYTNESYERAANTILLRWLHARFPTHPIPQATWSSLSGSAWNSHQQVTEIFLSLAQQQYAQGNIDPDVQIGLGVLFYSNGEYDRAKDCFETALSVRPEDYLLWNRLGSCLSNGNKPEEALGAYRHALSLRPTYTRAIYNVGVACLNIGAHKEAAEHFLSALSMQDSSGAAKSDQVWFTLRRTFLQMDRVDLAEQAKAGTDVEVFRKEGPGGLEKQVMLLAMGDFYAGRGCPWGVAEIDRPSPHQLSLSPKCPVSKCALERVVRRILRDYLCATLLFSHSVPKPSNGSNAVLNKYSGQLTQNKARGGAQAMLYAVGLTEEDMNKPQIGVSPVWWEGNPCNSHLLDLAQKIKEGCSQEGLVGLIFSTVGVSDAITMGTEGMRYSLPSREIIADSIEAVTLAQHYDGNIAVPGCDKNMPGCVIAAARHNRPTIVVYGGTIQPGTRQVDCPALGYKKGDDMTAVDAFESFGAYTVGKITEEERFDVVRHSCPGPGACGGMFTANTMSSALEVLGMSLPYSSSTPAVYQEKAQECYKAAKYMKKLLELDLKPRDILTRNSFLNAITIVNILGGSTNAVLHLLAMARAADIELTIDDFQAVADKTPYLCDLRPSGYYVMEDLHKAGGIPALVKYLLKNTDLIDGTQLTVTGKTLAENYEDVPELDFENQKVVRKLETPIKKTGHLTILRGTLAPGTAVAKLTGKEGSRFEGVAKVFDNQTDFYPALANGEITEGTVVIFRYQGPKGAPGMPEMLGPTGALMGAGLGGKTALITDGRFSGASRGFIIGA</sequence>
<comment type="caution">
    <text evidence="1">The sequence shown here is derived from an EMBL/GenBank/DDBJ whole genome shotgun (WGS) entry which is preliminary data.</text>
</comment>
<dbReference type="Proteomes" id="UP001148662">
    <property type="component" value="Unassembled WGS sequence"/>
</dbReference>
<evidence type="ECO:0000313" key="1">
    <source>
        <dbReference type="EMBL" id="KAJ3540212.1"/>
    </source>
</evidence>
<protein>
    <submittedName>
        <fullName evidence="1">Uncharacterized protein</fullName>
    </submittedName>
</protein>
<name>A0ACC1SIC3_9APHY</name>
<proteinExistence type="predicted"/>
<gene>
    <name evidence="1" type="ORF">NM688_g6258</name>
</gene>